<reference evidence="2 3" key="1">
    <citation type="submission" date="2019-06" db="EMBL/GenBank/DDBJ databases">
        <title>Genomic Encyclopedia of Type Strains, Phase IV (KMG-V): Genome sequencing to study the core and pangenomes of soil and plant-associated prokaryotes.</title>
        <authorList>
            <person name="Whitman W."/>
        </authorList>
    </citation>
    <scope>NUCLEOTIDE SEQUENCE [LARGE SCALE GENOMIC DNA]</scope>
    <source>
        <strain evidence="2 3">BR 11796</strain>
    </source>
</reference>
<proteinExistence type="predicted"/>
<keyword evidence="1" id="KW-0472">Membrane</keyword>
<feature type="transmembrane region" description="Helical" evidence="1">
    <location>
        <begin position="185"/>
        <end position="202"/>
    </location>
</feature>
<keyword evidence="1" id="KW-0812">Transmembrane</keyword>
<feature type="transmembrane region" description="Helical" evidence="1">
    <location>
        <begin position="209"/>
        <end position="228"/>
    </location>
</feature>
<evidence type="ECO:0000256" key="1">
    <source>
        <dbReference type="SAM" id="Phobius"/>
    </source>
</evidence>
<evidence type="ECO:0000313" key="2">
    <source>
        <dbReference type="EMBL" id="TWA69949.1"/>
    </source>
</evidence>
<dbReference type="AlphaFoldDB" id="A0A560BBT6"/>
<name>A0A560BBT6_AZOBR</name>
<feature type="transmembrane region" description="Helical" evidence="1">
    <location>
        <begin position="341"/>
        <end position="364"/>
    </location>
</feature>
<evidence type="ECO:0008006" key="4">
    <source>
        <dbReference type="Google" id="ProtNLM"/>
    </source>
</evidence>
<dbReference type="Proteomes" id="UP000316083">
    <property type="component" value="Unassembled WGS sequence"/>
</dbReference>
<dbReference type="RefSeq" id="WP_186464824.1">
    <property type="nucleotide sequence ID" value="NZ_VITF01000004.1"/>
</dbReference>
<feature type="transmembrane region" description="Helical" evidence="1">
    <location>
        <begin position="141"/>
        <end position="163"/>
    </location>
</feature>
<gene>
    <name evidence="2" type="ORF">FBZ82_104109</name>
</gene>
<feature type="transmembrane region" description="Helical" evidence="1">
    <location>
        <begin position="116"/>
        <end position="134"/>
    </location>
</feature>
<comment type="caution">
    <text evidence="2">The sequence shown here is derived from an EMBL/GenBank/DDBJ whole genome shotgun (WGS) entry which is preliminary data.</text>
</comment>
<feature type="transmembrane region" description="Helical" evidence="1">
    <location>
        <begin position="84"/>
        <end position="104"/>
    </location>
</feature>
<dbReference type="EMBL" id="VITF01000004">
    <property type="protein sequence ID" value="TWA69949.1"/>
    <property type="molecule type" value="Genomic_DNA"/>
</dbReference>
<organism evidence="2 3">
    <name type="scientific">Azospirillum brasilense</name>
    <dbReference type="NCBI Taxonomy" id="192"/>
    <lineage>
        <taxon>Bacteria</taxon>
        <taxon>Pseudomonadati</taxon>
        <taxon>Pseudomonadota</taxon>
        <taxon>Alphaproteobacteria</taxon>
        <taxon>Rhodospirillales</taxon>
        <taxon>Azospirillaceae</taxon>
        <taxon>Azospirillum</taxon>
    </lineage>
</organism>
<feature type="transmembrane region" description="Helical" evidence="1">
    <location>
        <begin position="30"/>
        <end position="49"/>
    </location>
</feature>
<keyword evidence="1" id="KW-1133">Transmembrane helix</keyword>
<protein>
    <recommendedName>
        <fullName evidence="4">O-antigen ligase domain-containing protein</fullName>
    </recommendedName>
</protein>
<feature type="transmembrane region" description="Helical" evidence="1">
    <location>
        <begin position="257"/>
        <end position="275"/>
    </location>
</feature>
<sequence>MIVELGARQRGRILSPVRVAVPRRSLPHSLTVMLLLAVLPLFGQSFHYLVDIPPLYALSKSWPVLTIPLAVYALAQIELPFKSLCIALLAYLVAITPAVSMVQLGNGLTDAMATTVKVWPFAYYFSLAALLTLLRPTLPQVRVALIALGAGTFVIMLALWLVIPPEAYATDPLKSKLLMYDVERGPRIFMPMFFGVLFLFYLSRRFCAYREWWTIPLLLVGLLLMVLIYKQRTALGSVVLVVGFAMITSARGWWRILAVGMALLSTIVLAAIYSADLASRAEQMLGASLSIRQNSIVLALDYLEVTPLRWLLGVGAITRFSNVTLADILGNNQFYLADIGWIGVVFEYGVIGAVLIAAFYIAALRSARRAVVPGDPMTQALGDYVLFALATSTIYSVVFTPGEVASVMALALYWRTARQQAGTTEPSINRSPEFFKMQRNRKGRL</sequence>
<evidence type="ECO:0000313" key="3">
    <source>
        <dbReference type="Proteomes" id="UP000316083"/>
    </source>
</evidence>
<accession>A0A560BBT6</accession>
<feature type="transmembrane region" description="Helical" evidence="1">
    <location>
        <begin position="55"/>
        <end position="75"/>
    </location>
</feature>
<feature type="transmembrane region" description="Helical" evidence="1">
    <location>
        <begin position="384"/>
        <end position="414"/>
    </location>
</feature>